<keyword evidence="3" id="KW-1185">Reference proteome</keyword>
<evidence type="ECO:0000313" key="3">
    <source>
        <dbReference type="Proteomes" id="UP000315522"/>
    </source>
</evidence>
<evidence type="ECO:0000256" key="1">
    <source>
        <dbReference type="SAM" id="MobiDB-lite"/>
    </source>
</evidence>
<comment type="caution">
    <text evidence="2">The sequence shown here is derived from an EMBL/GenBank/DDBJ whole genome shotgun (WGS) entry which is preliminary data.</text>
</comment>
<dbReference type="Proteomes" id="UP000315522">
    <property type="component" value="Unassembled WGS sequence"/>
</dbReference>
<evidence type="ECO:0000313" key="2">
    <source>
        <dbReference type="EMBL" id="TVY86198.1"/>
    </source>
</evidence>
<dbReference type="PANTHER" id="PTHR31252">
    <property type="entry name" value="DUF4419 DOMAIN-CONTAINING PROTEIN"/>
    <property type="match status" value="1"/>
</dbReference>
<reference evidence="2 3" key="1">
    <citation type="submission" date="2018-05" db="EMBL/GenBank/DDBJ databases">
        <title>Genome sequencing and assembly of the regulated plant pathogen Lachnellula willkommii and related sister species for the development of diagnostic species identification markers.</title>
        <authorList>
            <person name="Giroux E."/>
            <person name="Bilodeau G."/>
        </authorList>
    </citation>
    <scope>NUCLEOTIDE SEQUENCE [LARGE SCALE GENOMIC DNA]</scope>
    <source>
        <strain evidence="2 3">CBS 172.35</strain>
    </source>
</reference>
<feature type="region of interest" description="Disordered" evidence="1">
    <location>
        <begin position="310"/>
        <end position="335"/>
    </location>
</feature>
<name>A0A559LZS1_9HELO</name>
<dbReference type="Pfam" id="PF14388">
    <property type="entry name" value="DUF4419"/>
    <property type="match status" value="1"/>
</dbReference>
<protein>
    <submittedName>
        <fullName evidence="2">Uncharacterized protein</fullName>
    </submittedName>
</protein>
<sequence length="418" mass="46237">MPAGPVTIFPASHGANEFKGWGLATNTSDLMEKSCPKEFGKIKDNHILQSSFDNITAESNIFHSSNGFVNGAVIAYSEHQHLEIRPEDVWLSILSQLNIYINAHAEELRDMFVAHDGQKNLDIDESDIDIRGQGSGRTRFRVDWGKFSYKMTQLIAENVKDPSLREWIIPSFTTTTELDRAVAAIMMMATMQKYFTYSCSILCGLPSVTLLGEKSDWEDLAKRAERLVTFGEEPKQWYTLLKPVLARFVTSFDTPEAEETKDFWQKIAHYSGGGSGPTYLSLSVSGTAKANPSTTCKIILQTQQSYLPCPIPRPSSSSTQPATTASRGETSHPAGPLYPAVQTHCVLVAGHVAIKATSSRRNLHASGHGETGTGLDTIGAVSGWWMYETKSEAELEAEREVKAKEWEARYGSRVPFDD</sequence>
<gene>
    <name evidence="2" type="primary">MIMI_L662</name>
    <name evidence="2" type="ORF">LAWI1_G008153</name>
</gene>
<proteinExistence type="predicted"/>
<organism evidence="2 3">
    <name type="scientific">Lachnellula willkommii</name>
    <dbReference type="NCBI Taxonomy" id="215461"/>
    <lineage>
        <taxon>Eukaryota</taxon>
        <taxon>Fungi</taxon>
        <taxon>Dikarya</taxon>
        <taxon>Ascomycota</taxon>
        <taxon>Pezizomycotina</taxon>
        <taxon>Leotiomycetes</taxon>
        <taxon>Helotiales</taxon>
        <taxon>Lachnaceae</taxon>
        <taxon>Lachnellula</taxon>
    </lineage>
</organism>
<accession>A0A559LZS1</accession>
<dbReference type="InterPro" id="IPR025533">
    <property type="entry name" value="DUF4419"/>
</dbReference>
<dbReference type="AlphaFoldDB" id="A0A559LZS1"/>
<dbReference type="EMBL" id="QGML01003988">
    <property type="protein sequence ID" value="TVY86198.1"/>
    <property type="molecule type" value="Genomic_DNA"/>
</dbReference>
<dbReference type="PANTHER" id="PTHR31252:SF11">
    <property type="entry name" value="DUF4419 DOMAIN-CONTAINING PROTEIN"/>
    <property type="match status" value="1"/>
</dbReference>
<feature type="compositionally biased region" description="Low complexity" evidence="1">
    <location>
        <begin position="314"/>
        <end position="327"/>
    </location>
</feature>